<organism evidence="1 2">
    <name type="scientific">Octopus sinensis</name>
    <name type="common">East Asian common octopus</name>
    <dbReference type="NCBI Taxonomy" id="2607531"/>
    <lineage>
        <taxon>Eukaryota</taxon>
        <taxon>Metazoa</taxon>
        <taxon>Spiralia</taxon>
        <taxon>Lophotrochozoa</taxon>
        <taxon>Mollusca</taxon>
        <taxon>Cephalopoda</taxon>
        <taxon>Coleoidea</taxon>
        <taxon>Octopodiformes</taxon>
        <taxon>Octopoda</taxon>
        <taxon>Incirrata</taxon>
        <taxon>Octopodidae</taxon>
        <taxon>Octopus</taxon>
    </lineage>
</organism>
<dbReference type="Proteomes" id="UP000515154">
    <property type="component" value="Linkage group LG4"/>
</dbReference>
<dbReference type="KEGG" id="osn:115210424"/>
<dbReference type="Pfam" id="PF15400">
    <property type="entry name" value="TEX33"/>
    <property type="match status" value="1"/>
</dbReference>
<protein>
    <submittedName>
        <fullName evidence="2">Uncharacterized protein LOC115210424 isoform X1</fullName>
    </submittedName>
</protein>
<dbReference type="InterPro" id="IPR029234">
    <property type="entry name" value="CIMIP4"/>
</dbReference>
<name>A0A7E6ER93_9MOLL</name>
<keyword evidence="1" id="KW-1185">Reference proteome</keyword>
<dbReference type="RefSeq" id="XP_036357843.1">
    <property type="nucleotide sequence ID" value="XM_036501950.1"/>
</dbReference>
<sequence length="316" mass="37540">MKEMPVRNISALLSSQADNIVCKCVCVVCLQRYINSRTDNMNRNKHFQSDYYTLWDAEDKYKRQKKKLATFMKDWQKSTKAYLTFSANEQTIRTLPSSSNLTNQKFNPQVKAINRCKYFDDDENDYFHRDRLLRSAPSNSYHLPRHVSMSHRSGTPRTRFLLTEIDHDADNSEREVFQRIPSNRRQTIPQVASPIDIYERPKLPRNIKHQFGSAVCSELLNNENMVNETMSKIERKEFREKKGGNYYLQGQLNHCYPSAIQTQLRYRDLSNYLRRNIFSGEAIVYTRSTTQCDYSEDNYNVQFVPSKYRRKKYEDY</sequence>
<reference evidence="2" key="1">
    <citation type="submission" date="2025-08" db="UniProtKB">
        <authorList>
            <consortium name="RefSeq"/>
        </authorList>
    </citation>
    <scope>IDENTIFICATION</scope>
</reference>
<evidence type="ECO:0000313" key="2">
    <source>
        <dbReference type="RefSeq" id="XP_036357843.1"/>
    </source>
</evidence>
<dbReference type="AlphaFoldDB" id="A0A7E6ER93"/>
<accession>A0A7E6ER93</accession>
<proteinExistence type="predicted"/>
<gene>
    <name evidence="2" type="primary">LOC115210424</name>
</gene>
<evidence type="ECO:0000313" key="1">
    <source>
        <dbReference type="Proteomes" id="UP000515154"/>
    </source>
</evidence>